<sequence>MALPPAAPAAASFEATCSSTLSRSGLPLGPIVTPTPTSSSPNPDRQRALFLVTAMHLLSSSSSPSSPSPGSSKGGSVARRAGRSLLADAKAARHLLPAVRDTLCACGQPLAAGTDGTTCKVESVKRLKKNKARDVPGGCRNAIVYTCGACGKRRLLPGAPPRPPKGPPRGKAKEEAKAKAAPPAEVKGGWKGKGGGGDRAAGGKRKGDFAHSKAESFIALPRAASPLESSRKKKKKANEKKSGLMNFLSSLNS</sequence>
<protein>
    <submittedName>
        <fullName evidence="2">Uncharacterized protein</fullName>
    </submittedName>
</protein>
<evidence type="ECO:0000313" key="2">
    <source>
        <dbReference type="EMBL" id="GMI31158.1"/>
    </source>
</evidence>
<proteinExistence type="predicted"/>
<accession>A0ABQ6MQW0</accession>
<gene>
    <name evidence="2" type="ORF">TeGR_g14948</name>
</gene>
<evidence type="ECO:0000313" key="3">
    <source>
        <dbReference type="Proteomes" id="UP001165060"/>
    </source>
</evidence>
<feature type="compositionally biased region" description="Gly residues" evidence="1">
    <location>
        <begin position="189"/>
        <end position="200"/>
    </location>
</feature>
<evidence type="ECO:0000256" key="1">
    <source>
        <dbReference type="SAM" id="MobiDB-lite"/>
    </source>
</evidence>
<organism evidence="2 3">
    <name type="scientific">Tetraparma gracilis</name>
    <dbReference type="NCBI Taxonomy" id="2962635"/>
    <lineage>
        <taxon>Eukaryota</taxon>
        <taxon>Sar</taxon>
        <taxon>Stramenopiles</taxon>
        <taxon>Ochrophyta</taxon>
        <taxon>Bolidophyceae</taxon>
        <taxon>Parmales</taxon>
        <taxon>Triparmaceae</taxon>
        <taxon>Tetraparma</taxon>
    </lineage>
</organism>
<feature type="region of interest" description="Disordered" evidence="1">
    <location>
        <begin position="154"/>
        <end position="253"/>
    </location>
</feature>
<feature type="compositionally biased region" description="Low complexity" evidence="1">
    <location>
        <begin position="59"/>
        <end position="76"/>
    </location>
</feature>
<reference evidence="2 3" key="1">
    <citation type="journal article" date="2023" name="Commun. Biol.">
        <title>Genome analysis of Parmales, the sister group of diatoms, reveals the evolutionary specialization of diatoms from phago-mixotrophs to photoautotrophs.</title>
        <authorList>
            <person name="Ban H."/>
            <person name="Sato S."/>
            <person name="Yoshikawa S."/>
            <person name="Yamada K."/>
            <person name="Nakamura Y."/>
            <person name="Ichinomiya M."/>
            <person name="Sato N."/>
            <person name="Blanc-Mathieu R."/>
            <person name="Endo H."/>
            <person name="Kuwata A."/>
            <person name="Ogata H."/>
        </authorList>
    </citation>
    <scope>NUCLEOTIDE SEQUENCE [LARGE SCALE GENOMIC DNA]</scope>
</reference>
<dbReference type="EMBL" id="BRYB01001688">
    <property type="protein sequence ID" value="GMI31158.1"/>
    <property type="molecule type" value="Genomic_DNA"/>
</dbReference>
<feature type="region of interest" description="Disordered" evidence="1">
    <location>
        <begin position="59"/>
        <end position="79"/>
    </location>
</feature>
<name>A0ABQ6MQW0_9STRA</name>
<feature type="compositionally biased region" description="Basic and acidic residues" evidence="1">
    <location>
        <begin position="205"/>
        <end position="214"/>
    </location>
</feature>
<keyword evidence="3" id="KW-1185">Reference proteome</keyword>
<feature type="region of interest" description="Disordered" evidence="1">
    <location>
        <begin position="20"/>
        <end position="44"/>
    </location>
</feature>
<feature type="compositionally biased region" description="Pro residues" evidence="1">
    <location>
        <begin position="158"/>
        <end position="167"/>
    </location>
</feature>
<comment type="caution">
    <text evidence="2">The sequence shown here is derived from an EMBL/GenBank/DDBJ whole genome shotgun (WGS) entry which is preliminary data.</text>
</comment>
<dbReference type="Proteomes" id="UP001165060">
    <property type="component" value="Unassembled WGS sequence"/>
</dbReference>